<keyword evidence="3" id="KW-1003">Cell membrane</keyword>
<evidence type="ECO:0000259" key="8">
    <source>
        <dbReference type="Pfam" id="PF01478"/>
    </source>
</evidence>
<comment type="similarity">
    <text evidence="2">Belongs to the peptidase A24 family.</text>
</comment>
<dbReference type="InterPro" id="IPR010627">
    <property type="entry name" value="Prepilin_pept_A24_N"/>
</dbReference>
<feature type="transmembrane region" description="Helical" evidence="7">
    <location>
        <begin position="182"/>
        <end position="203"/>
    </location>
</feature>
<feature type="transmembrane region" description="Helical" evidence="7">
    <location>
        <begin position="66"/>
        <end position="85"/>
    </location>
</feature>
<keyword evidence="4 7" id="KW-0812">Transmembrane</keyword>
<dbReference type="PANTHER" id="PTHR30487">
    <property type="entry name" value="TYPE 4 PREPILIN-LIKE PROTEINS LEADER PEPTIDE-PROCESSING ENZYME"/>
    <property type="match status" value="1"/>
</dbReference>
<dbReference type="RefSeq" id="WP_192423533.1">
    <property type="nucleotide sequence ID" value="NZ_JAFBFD010000047.1"/>
</dbReference>
<feature type="transmembrane region" description="Helical" evidence="7">
    <location>
        <begin position="143"/>
        <end position="162"/>
    </location>
</feature>
<dbReference type="Proteomes" id="UP001595969">
    <property type="component" value="Unassembled WGS sequence"/>
</dbReference>
<dbReference type="InterPro" id="IPR050882">
    <property type="entry name" value="Prepilin_peptidase/N-MTase"/>
</dbReference>
<evidence type="ECO:0000259" key="9">
    <source>
        <dbReference type="Pfam" id="PF06750"/>
    </source>
</evidence>
<feature type="domain" description="Prepilin type IV endopeptidase peptidase" evidence="8">
    <location>
        <begin position="100"/>
        <end position="197"/>
    </location>
</feature>
<accession>A0ABV9MUY6</accession>
<keyword evidence="10" id="KW-0378">Hydrolase</keyword>
<evidence type="ECO:0000256" key="7">
    <source>
        <dbReference type="SAM" id="Phobius"/>
    </source>
</evidence>
<dbReference type="EC" id="3.4.23.-" evidence="10"/>
<dbReference type="EMBL" id="JBHSGS010000047">
    <property type="protein sequence ID" value="MFC4719812.1"/>
    <property type="molecule type" value="Genomic_DNA"/>
</dbReference>
<evidence type="ECO:0000313" key="10">
    <source>
        <dbReference type="EMBL" id="MFC4719812.1"/>
    </source>
</evidence>
<evidence type="ECO:0000256" key="1">
    <source>
        <dbReference type="ARBA" id="ARBA00004651"/>
    </source>
</evidence>
<keyword evidence="11" id="KW-1185">Reference proteome</keyword>
<keyword evidence="5 7" id="KW-1133">Transmembrane helix</keyword>
<dbReference type="GO" id="GO:0016787">
    <property type="term" value="F:hydrolase activity"/>
    <property type="evidence" value="ECO:0007669"/>
    <property type="project" value="UniProtKB-KW"/>
</dbReference>
<organism evidence="10 11">
    <name type="scientific">Enterococcus lemanii</name>
    <dbReference type="NCBI Taxonomy" id="1159752"/>
    <lineage>
        <taxon>Bacteria</taxon>
        <taxon>Bacillati</taxon>
        <taxon>Bacillota</taxon>
        <taxon>Bacilli</taxon>
        <taxon>Lactobacillales</taxon>
        <taxon>Enterococcaceae</taxon>
        <taxon>Enterococcus</taxon>
    </lineage>
</organism>
<evidence type="ECO:0000256" key="6">
    <source>
        <dbReference type="ARBA" id="ARBA00023136"/>
    </source>
</evidence>
<comment type="caution">
    <text evidence="10">The sequence shown here is derived from an EMBL/GenBank/DDBJ whole genome shotgun (WGS) entry which is preliminary data.</text>
</comment>
<evidence type="ECO:0000256" key="4">
    <source>
        <dbReference type="ARBA" id="ARBA00022692"/>
    </source>
</evidence>
<evidence type="ECO:0000313" key="11">
    <source>
        <dbReference type="Proteomes" id="UP001595969"/>
    </source>
</evidence>
<sequence>MFIFYFGCCFGSFFTVVASRLPLREDFIFSRSCCHHCQKKLAFYELVPLFSILSQKFRCRSCQKKIPTFYFIVELVYGGLFYLAIHQLTLADQLIFGLWVTMAYLLALTDYFYLIVEPRILYPFTFLLWLVAFYFQRPFYYSTFILLLIFALSVYFFFYNYFGFGDCLLLLAWGPWLSLRALAFLLASASISALLLIILKALLKKEVPKQLPFVPFLSFGLVLVLLFF</sequence>
<dbReference type="Pfam" id="PF06750">
    <property type="entry name" value="A24_N_bact"/>
    <property type="match status" value="1"/>
</dbReference>
<feature type="transmembrane region" description="Helical" evidence="7">
    <location>
        <begin position="120"/>
        <end position="136"/>
    </location>
</feature>
<feature type="transmembrane region" description="Helical" evidence="7">
    <location>
        <begin position="210"/>
        <end position="227"/>
    </location>
</feature>
<dbReference type="PANTHER" id="PTHR30487:SF0">
    <property type="entry name" value="PREPILIN LEADER PEPTIDASE_N-METHYLTRANSFERASE-RELATED"/>
    <property type="match status" value="1"/>
</dbReference>
<gene>
    <name evidence="10" type="ORF">ACFO5I_08745</name>
</gene>
<keyword evidence="6 7" id="KW-0472">Membrane</keyword>
<name>A0ABV9MUY6_9ENTE</name>
<comment type="subcellular location">
    <subcellularLocation>
        <location evidence="1">Cell membrane</location>
        <topology evidence="1">Multi-pass membrane protein</topology>
    </subcellularLocation>
</comment>
<feature type="domain" description="Prepilin peptidase A24 N-terminal" evidence="9">
    <location>
        <begin position="6"/>
        <end position="86"/>
    </location>
</feature>
<reference evidence="11" key="1">
    <citation type="journal article" date="2019" name="Int. J. Syst. Evol. Microbiol.">
        <title>The Global Catalogue of Microorganisms (GCM) 10K type strain sequencing project: providing services to taxonomists for standard genome sequencing and annotation.</title>
        <authorList>
            <consortium name="The Broad Institute Genomics Platform"/>
            <consortium name="The Broad Institute Genome Sequencing Center for Infectious Disease"/>
            <person name="Wu L."/>
            <person name="Ma J."/>
        </authorList>
    </citation>
    <scope>NUCLEOTIDE SEQUENCE [LARGE SCALE GENOMIC DNA]</scope>
    <source>
        <strain evidence="11">CGMCC 1.19032</strain>
    </source>
</reference>
<dbReference type="InterPro" id="IPR000045">
    <property type="entry name" value="Prepilin_IV_endopep_pep"/>
</dbReference>
<proteinExistence type="inferred from homology"/>
<protein>
    <submittedName>
        <fullName evidence="10">Prepilin peptidase</fullName>
        <ecNumber evidence="10">3.4.23.-</ecNumber>
    </submittedName>
</protein>
<evidence type="ECO:0000256" key="3">
    <source>
        <dbReference type="ARBA" id="ARBA00022475"/>
    </source>
</evidence>
<dbReference type="Pfam" id="PF01478">
    <property type="entry name" value="Peptidase_A24"/>
    <property type="match status" value="1"/>
</dbReference>
<evidence type="ECO:0000256" key="2">
    <source>
        <dbReference type="ARBA" id="ARBA00005801"/>
    </source>
</evidence>
<evidence type="ECO:0000256" key="5">
    <source>
        <dbReference type="ARBA" id="ARBA00022989"/>
    </source>
</evidence>